<dbReference type="InterPro" id="IPR018247">
    <property type="entry name" value="EF_Hand_1_Ca_BS"/>
</dbReference>
<comment type="caution">
    <text evidence="2">The sequence shown here is derived from an EMBL/GenBank/DDBJ whole genome shotgun (WGS) entry which is preliminary data.</text>
</comment>
<dbReference type="PROSITE" id="PS50222">
    <property type="entry name" value="EF_HAND_2"/>
    <property type="match status" value="1"/>
</dbReference>
<dbReference type="Gene3D" id="1.10.238.10">
    <property type="entry name" value="EF-hand"/>
    <property type="match status" value="1"/>
</dbReference>
<sequence length="177" mass="19153">MRAEAVSRVKLVFSLLDADGNGYLEAEDFDLMSSRVTAAAHGSGAPAKEAMRLAFQRYWTTLKTELDANRDGRVSFDEYVGCVLSPERFDATIGEFAEALSALGDPDGDGRIERALFTDLMLAIGFSPANIDALFNAFGPDKDDRITVPTWSEGIKEYYAPNRAGIPGDHLVAGVPS</sequence>
<evidence type="ECO:0000313" key="2">
    <source>
        <dbReference type="EMBL" id="GGJ79622.1"/>
    </source>
</evidence>
<dbReference type="RefSeq" id="WP_189105930.1">
    <property type="nucleotide sequence ID" value="NZ_BMMV01000002.1"/>
</dbReference>
<evidence type="ECO:0000313" key="3">
    <source>
        <dbReference type="Proteomes" id="UP000660265"/>
    </source>
</evidence>
<evidence type="ECO:0000259" key="1">
    <source>
        <dbReference type="PROSITE" id="PS50222"/>
    </source>
</evidence>
<accession>A0ABQ2DZ12</accession>
<organism evidence="2 3">
    <name type="scientific">Streptomyces camponoticapitis</name>
    <dbReference type="NCBI Taxonomy" id="1616125"/>
    <lineage>
        <taxon>Bacteria</taxon>
        <taxon>Bacillati</taxon>
        <taxon>Actinomycetota</taxon>
        <taxon>Actinomycetes</taxon>
        <taxon>Kitasatosporales</taxon>
        <taxon>Streptomycetaceae</taxon>
        <taxon>Streptomyces</taxon>
    </lineage>
</organism>
<dbReference type="InterPro" id="IPR011992">
    <property type="entry name" value="EF-hand-dom_pair"/>
</dbReference>
<name>A0ABQ2DZ12_9ACTN</name>
<dbReference type="SUPFAM" id="SSF47473">
    <property type="entry name" value="EF-hand"/>
    <property type="match status" value="1"/>
</dbReference>
<proteinExistence type="predicted"/>
<dbReference type="EMBL" id="BMMV01000002">
    <property type="protein sequence ID" value="GGJ79622.1"/>
    <property type="molecule type" value="Genomic_DNA"/>
</dbReference>
<dbReference type="PROSITE" id="PS00018">
    <property type="entry name" value="EF_HAND_1"/>
    <property type="match status" value="2"/>
</dbReference>
<feature type="domain" description="EF-hand" evidence="1">
    <location>
        <begin position="4"/>
        <end position="39"/>
    </location>
</feature>
<gene>
    <name evidence="2" type="ORF">GCM10011583_09010</name>
</gene>
<dbReference type="Proteomes" id="UP000660265">
    <property type="component" value="Unassembled WGS sequence"/>
</dbReference>
<reference evidence="3" key="1">
    <citation type="journal article" date="2019" name="Int. J. Syst. Evol. Microbiol.">
        <title>The Global Catalogue of Microorganisms (GCM) 10K type strain sequencing project: providing services to taxonomists for standard genome sequencing and annotation.</title>
        <authorList>
            <consortium name="The Broad Institute Genomics Platform"/>
            <consortium name="The Broad Institute Genome Sequencing Center for Infectious Disease"/>
            <person name="Wu L."/>
            <person name="Ma J."/>
        </authorList>
    </citation>
    <scope>NUCLEOTIDE SEQUENCE [LARGE SCALE GENOMIC DNA]</scope>
    <source>
        <strain evidence="3">CGMCC 4.7275</strain>
    </source>
</reference>
<keyword evidence="3" id="KW-1185">Reference proteome</keyword>
<protein>
    <submittedName>
        <fullName evidence="2">Calcium-binding protein</fullName>
    </submittedName>
</protein>
<dbReference type="InterPro" id="IPR002048">
    <property type="entry name" value="EF_hand_dom"/>
</dbReference>
<dbReference type="Pfam" id="PF13499">
    <property type="entry name" value="EF-hand_7"/>
    <property type="match status" value="1"/>
</dbReference>